<dbReference type="GO" id="GO:0030992">
    <property type="term" value="C:intraciliary transport particle B"/>
    <property type="evidence" value="ECO:0007669"/>
    <property type="project" value="InterPro"/>
</dbReference>
<evidence type="ECO:0000259" key="1">
    <source>
        <dbReference type="Pfam" id="PF00754"/>
    </source>
</evidence>
<dbReference type="PANTHER" id="PTHR33906">
    <property type="entry name" value="INTRAFLAGELLAR TRANSPORT PROTEIN 25 HOMOLOG"/>
    <property type="match status" value="1"/>
</dbReference>
<dbReference type="InterPro" id="IPR008979">
    <property type="entry name" value="Galactose-bd-like_sf"/>
</dbReference>
<dbReference type="STRING" id="431595.K3WRE4"/>
<evidence type="ECO:0000313" key="2">
    <source>
        <dbReference type="EnsemblProtists" id="PYU1_T007538"/>
    </source>
</evidence>
<dbReference type="OMA" id="MWTRNAK"/>
<dbReference type="Proteomes" id="UP000019132">
    <property type="component" value="Unassembled WGS sequence"/>
</dbReference>
<dbReference type="GO" id="GO:0005929">
    <property type="term" value="C:cilium"/>
    <property type="evidence" value="ECO:0007669"/>
    <property type="project" value="TreeGrafter"/>
</dbReference>
<feature type="domain" description="F5/8 type C" evidence="1">
    <location>
        <begin position="11"/>
        <end position="122"/>
    </location>
</feature>
<dbReference type="InParanoid" id="K3WRE4"/>
<evidence type="ECO:0000313" key="3">
    <source>
        <dbReference type="Proteomes" id="UP000019132"/>
    </source>
</evidence>
<dbReference type="AlphaFoldDB" id="K3WRE4"/>
<dbReference type="VEuPathDB" id="FungiDB:PYU1_G007522"/>
<dbReference type="GO" id="GO:0042073">
    <property type="term" value="P:intraciliary transport"/>
    <property type="evidence" value="ECO:0007669"/>
    <property type="project" value="InterPro"/>
</dbReference>
<protein>
    <recommendedName>
        <fullName evidence="1">F5/8 type C domain-containing protein</fullName>
    </recommendedName>
</protein>
<reference evidence="3" key="1">
    <citation type="journal article" date="2010" name="Genome Biol.">
        <title>Genome sequence of the necrotrophic plant pathogen Pythium ultimum reveals original pathogenicity mechanisms and effector repertoire.</title>
        <authorList>
            <person name="Levesque C.A."/>
            <person name="Brouwer H."/>
            <person name="Cano L."/>
            <person name="Hamilton J.P."/>
            <person name="Holt C."/>
            <person name="Huitema E."/>
            <person name="Raffaele S."/>
            <person name="Robideau G.P."/>
            <person name="Thines M."/>
            <person name="Win J."/>
            <person name="Zerillo M.M."/>
            <person name="Beakes G.W."/>
            <person name="Boore J.L."/>
            <person name="Busam D."/>
            <person name="Dumas B."/>
            <person name="Ferriera S."/>
            <person name="Fuerstenberg S.I."/>
            <person name="Gachon C.M."/>
            <person name="Gaulin E."/>
            <person name="Govers F."/>
            <person name="Grenville-Briggs L."/>
            <person name="Horner N."/>
            <person name="Hostetler J."/>
            <person name="Jiang R.H."/>
            <person name="Johnson J."/>
            <person name="Krajaejun T."/>
            <person name="Lin H."/>
            <person name="Meijer H.J."/>
            <person name="Moore B."/>
            <person name="Morris P."/>
            <person name="Phuntmart V."/>
            <person name="Puiu D."/>
            <person name="Shetty J."/>
            <person name="Stajich J.E."/>
            <person name="Tripathy S."/>
            <person name="Wawra S."/>
            <person name="van West P."/>
            <person name="Whitty B.R."/>
            <person name="Coutinho P.M."/>
            <person name="Henrissat B."/>
            <person name="Martin F."/>
            <person name="Thomas P.D."/>
            <person name="Tyler B.M."/>
            <person name="De Vries R.P."/>
            <person name="Kamoun S."/>
            <person name="Yandell M."/>
            <person name="Tisserat N."/>
            <person name="Buell C.R."/>
        </authorList>
    </citation>
    <scope>NUCLEOTIDE SEQUENCE</scope>
    <source>
        <strain evidence="3">DAOM:BR144</strain>
    </source>
</reference>
<dbReference type="HOGENOM" id="CLU_132151_0_0_1"/>
<name>K3WRE4_GLOUD</name>
<proteinExistence type="predicted"/>
<dbReference type="InterPro" id="IPR033558">
    <property type="entry name" value="IFT25"/>
</dbReference>
<reference evidence="2" key="3">
    <citation type="submission" date="2015-02" db="UniProtKB">
        <authorList>
            <consortium name="EnsemblProtists"/>
        </authorList>
    </citation>
    <scope>IDENTIFICATION</scope>
    <source>
        <strain evidence="2">DAOM BR144</strain>
    </source>
</reference>
<reference evidence="3" key="2">
    <citation type="submission" date="2010-04" db="EMBL/GenBank/DDBJ databases">
        <authorList>
            <person name="Buell R."/>
            <person name="Hamilton J."/>
            <person name="Hostetler J."/>
        </authorList>
    </citation>
    <scope>NUCLEOTIDE SEQUENCE [LARGE SCALE GENOMIC DNA]</scope>
    <source>
        <strain evidence="3">DAOM:BR144</strain>
    </source>
</reference>
<dbReference type="PANTHER" id="PTHR33906:SF1">
    <property type="entry name" value="INTRAFLAGELLAR TRANSPORT PROTEIN 25 HOMOLOG"/>
    <property type="match status" value="1"/>
</dbReference>
<dbReference type="EMBL" id="GL376585">
    <property type="status" value="NOT_ANNOTATED_CDS"/>
    <property type="molecule type" value="Genomic_DNA"/>
</dbReference>
<organism evidence="2 3">
    <name type="scientific">Globisporangium ultimum (strain ATCC 200006 / CBS 805.95 / DAOM BR144)</name>
    <name type="common">Pythium ultimum</name>
    <dbReference type="NCBI Taxonomy" id="431595"/>
    <lineage>
        <taxon>Eukaryota</taxon>
        <taxon>Sar</taxon>
        <taxon>Stramenopiles</taxon>
        <taxon>Oomycota</taxon>
        <taxon>Peronosporomycetes</taxon>
        <taxon>Pythiales</taxon>
        <taxon>Pythiaceae</taxon>
        <taxon>Globisporangium</taxon>
    </lineage>
</organism>
<keyword evidence="3" id="KW-1185">Reference proteome</keyword>
<dbReference type="Pfam" id="PF00754">
    <property type="entry name" value="F5_F8_type_C"/>
    <property type="match status" value="1"/>
</dbReference>
<dbReference type="SUPFAM" id="SSF49785">
    <property type="entry name" value="Galactose-binding domain-like"/>
    <property type="match status" value="1"/>
</dbReference>
<sequence>MDLTLEEEGAQVTAATSFDPNFPPSNILDGEQGTKWITTGSFPQEVIVQLATTASISRVKTWSMNAKEVSVEVCSGPAPTKWEKLYDSKLSENDGNLQIESENVKLGDASFIKFKILSGWNDFVTLNRVSVEGSTLRR</sequence>
<accession>K3WRE4</accession>
<dbReference type="Gene3D" id="2.60.120.260">
    <property type="entry name" value="Galactose-binding domain-like"/>
    <property type="match status" value="1"/>
</dbReference>
<dbReference type="eggNOG" id="KOG3437">
    <property type="taxonomic scope" value="Eukaryota"/>
</dbReference>
<dbReference type="InterPro" id="IPR000421">
    <property type="entry name" value="FA58C"/>
</dbReference>
<dbReference type="EnsemblProtists" id="PYU1_T007538">
    <property type="protein sequence ID" value="PYU1_T007538"/>
    <property type="gene ID" value="PYU1_G007522"/>
</dbReference>